<comment type="caution">
    <text evidence="1">The sequence shown here is derived from an EMBL/GenBank/DDBJ whole genome shotgun (WGS) entry which is preliminary data.</text>
</comment>
<reference evidence="1" key="1">
    <citation type="submission" date="2020-04" db="EMBL/GenBank/DDBJ databases">
        <authorList>
            <person name="Zhang T."/>
        </authorList>
    </citation>
    <scope>NUCLEOTIDE SEQUENCE</scope>
    <source>
        <strain evidence="1">HKST-UBA02</strain>
    </source>
</reference>
<reference evidence="1" key="2">
    <citation type="journal article" date="2021" name="Microbiome">
        <title>Successional dynamics and alternative stable states in a saline activated sludge microbial community over 9 years.</title>
        <authorList>
            <person name="Wang Y."/>
            <person name="Ye J."/>
            <person name="Ju F."/>
            <person name="Liu L."/>
            <person name="Boyd J.A."/>
            <person name="Deng Y."/>
            <person name="Parks D.H."/>
            <person name="Jiang X."/>
            <person name="Yin X."/>
            <person name="Woodcroft B.J."/>
            <person name="Tyson G.W."/>
            <person name="Hugenholtz P."/>
            <person name="Polz M.F."/>
            <person name="Zhang T."/>
        </authorList>
    </citation>
    <scope>NUCLEOTIDE SEQUENCE</scope>
    <source>
        <strain evidence="1">HKST-UBA02</strain>
    </source>
</reference>
<evidence type="ECO:0000313" key="2">
    <source>
        <dbReference type="Proteomes" id="UP000739538"/>
    </source>
</evidence>
<dbReference type="AlphaFoldDB" id="A0A956NK32"/>
<proteinExistence type="predicted"/>
<gene>
    <name evidence="1" type="ORF">KDA27_22245</name>
</gene>
<dbReference type="EMBL" id="JAGQHS010000182">
    <property type="protein sequence ID" value="MCA9758534.1"/>
    <property type="molecule type" value="Genomic_DNA"/>
</dbReference>
<dbReference type="Gene3D" id="2.40.160.60">
    <property type="entry name" value="Outer membrane protein transport protein (OMPP1/FadL/TodX)"/>
    <property type="match status" value="1"/>
</dbReference>
<organism evidence="1 2">
    <name type="scientific">Eiseniibacteriota bacterium</name>
    <dbReference type="NCBI Taxonomy" id="2212470"/>
    <lineage>
        <taxon>Bacteria</taxon>
        <taxon>Candidatus Eiseniibacteriota</taxon>
    </lineage>
</organism>
<name>A0A956NK32_UNCEI</name>
<protein>
    <recommendedName>
        <fullName evidence="3">PorV/PorQ family protein</fullName>
    </recommendedName>
</protein>
<evidence type="ECO:0008006" key="3">
    <source>
        <dbReference type="Google" id="ProtNLM"/>
    </source>
</evidence>
<sequence>MPNSIRIRRLASSIGTLAALLVLLPSIALSVRYDPSVWRIVPNADALGMGGAFSAVAEGPAAVRWNPASLPFQSGAALDIVPYVRPTPSFDYVWFTSSAGSIDFGSVGIGANVNYYEVDDIDRVDANHQRHGVFDWSNIGVLFGAGVDLLDFLGSGREYQPVRIGLGGTFKYYLADDYFSDFPGDYVASAHGWDLDFGSLVRIDRMAGETFTQVSGAWTVENVLDRKVQPDDLPVTRVDRLGLATSVSTGTARFFPYVLRVRLVGDVSGILVTPDDWDTTVYNAGAELDGFGIAALRIGWASDSHGDFHGTSFGARLGNEFPVGPAGGLFDRLAVRVDFASVPSDIGQRAEYFTLAIRTGFH</sequence>
<accession>A0A956NK32</accession>
<dbReference type="Proteomes" id="UP000739538">
    <property type="component" value="Unassembled WGS sequence"/>
</dbReference>
<evidence type="ECO:0000313" key="1">
    <source>
        <dbReference type="EMBL" id="MCA9758534.1"/>
    </source>
</evidence>